<evidence type="ECO:0000313" key="3">
    <source>
        <dbReference type="Proteomes" id="UP001056291"/>
    </source>
</evidence>
<reference evidence="2" key="1">
    <citation type="submission" date="2022-06" db="EMBL/GenBank/DDBJ databases">
        <title>Sneathiella actinostolidae sp. nov., isolated from a sea anemonein the Western Pacific Ocean.</title>
        <authorList>
            <person name="Wei M.J."/>
        </authorList>
    </citation>
    <scope>NUCLEOTIDE SEQUENCE</scope>
    <source>
        <strain evidence="2">PHK-P5</strain>
    </source>
</reference>
<accession>A0ABY4W7C7</accession>
<feature type="domain" description="Endoribonuclease L-PSP/chorismate mutase-like" evidence="1">
    <location>
        <begin position="57"/>
        <end position="148"/>
    </location>
</feature>
<dbReference type="EMBL" id="CP098747">
    <property type="protein sequence ID" value="USG62932.1"/>
    <property type="molecule type" value="Genomic_DNA"/>
</dbReference>
<dbReference type="RefSeq" id="WP_251937236.1">
    <property type="nucleotide sequence ID" value="NZ_CP098747.1"/>
</dbReference>
<dbReference type="InterPro" id="IPR013813">
    <property type="entry name" value="Endoribo_LPSP/chorism_mut-like"/>
</dbReference>
<name>A0ABY4W7C7_9PROT</name>
<keyword evidence="3" id="KW-1185">Reference proteome</keyword>
<dbReference type="SUPFAM" id="SSF55298">
    <property type="entry name" value="YjgF-like"/>
    <property type="match status" value="1"/>
</dbReference>
<dbReference type="Gene3D" id="3.30.1330.40">
    <property type="entry name" value="RutC-like"/>
    <property type="match status" value="1"/>
</dbReference>
<proteinExistence type="predicted"/>
<evidence type="ECO:0000313" key="2">
    <source>
        <dbReference type="EMBL" id="USG62932.1"/>
    </source>
</evidence>
<organism evidence="2 3">
    <name type="scientific">Sneathiella marina</name>
    <dbReference type="NCBI Taxonomy" id="2950108"/>
    <lineage>
        <taxon>Bacteria</taxon>
        <taxon>Pseudomonadati</taxon>
        <taxon>Pseudomonadota</taxon>
        <taxon>Alphaproteobacteria</taxon>
        <taxon>Sneathiellales</taxon>
        <taxon>Sneathiellaceae</taxon>
        <taxon>Sneathiella</taxon>
    </lineage>
</organism>
<gene>
    <name evidence="2" type="ORF">NBZ79_08070</name>
</gene>
<dbReference type="InterPro" id="IPR035959">
    <property type="entry name" value="RutC-like_sf"/>
</dbReference>
<dbReference type="Proteomes" id="UP001056291">
    <property type="component" value="Chromosome"/>
</dbReference>
<dbReference type="Pfam" id="PF14588">
    <property type="entry name" value="YjgF_endoribonc"/>
    <property type="match status" value="1"/>
</dbReference>
<evidence type="ECO:0000259" key="1">
    <source>
        <dbReference type="Pfam" id="PF14588"/>
    </source>
</evidence>
<dbReference type="CDD" id="cd02199">
    <property type="entry name" value="YjgF_YER057c_UK114_like_1"/>
    <property type="match status" value="1"/>
</dbReference>
<sequence length="163" mass="17436">MSSPEARLTELGIILPAPISLPPKLHLPFTFVNVRGDRAFISGHPKQTMEGAIDGPYGQVGTDLNTEEAQLAARGIGLSVLANLKAEIGDLSRVAGWNRVFGMVNSAPGYDEQHIVINGFSDFIIDVFGPDVGRHSRSAIGVAGLPMNFAMEIEAELQLVDNI</sequence>
<protein>
    <submittedName>
        <fullName evidence="2">RidA family protein</fullName>
    </submittedName>
</protein>
<dbReference type="PANTHER" id="PTHR43760">
    <property type="entry name" value="ENDORIBONUCLEASE-RELATED"/>
    <property type="match status" value="1"/>
</dbReference>
<dbReference type="PANTHER" id="PTHR43760:SF1">
    <property type="entry name" value="ENDORIBONUCLEASE L-PSP_CHORISMATE MUTASE-LIKE DOMAIN-CONTAINING PROTEIN"/>
    <property type="match status" value="1"/>
</dbReference>